<evidence type="ECO:0000259" key="4">
    <source>
        <dbReference type="Pfam" id="PF13863"/>
    </source>
</evidence>
<reference evidence="5" key="1">
    <citation type="submission" date="2025-08" db="UniProtKB">
        <authorList>
            <consortium name="Ensembl"/>
        </authorList>
    </citation>
    <scope>IDENTIFICATION</scope>
</reference>
<proteinExistence type="predicted"/>
<feature type="region of interest" description="Disordered" evidence="3">
    <location>
        <begin position="333"/>
        <end position="355"/>
    </location>
</feature>
<organism evidence="5 6">
    <name type="scientific">Aquila chrysaetos chrysaetos</name>
    <dbReference type="NCBI Taxonomy" id="223781"/>
    <lineage>
        <taxon>Eukaryota</taxon>
        <taxon>Metazoa</taxon>
        <taxon>Chordata</taxon>
        <taxon>Craniata</taxon>
        <taxon>Vertebrata</taxon>
        <taxon>Euteleostomi</taxon>
        <taxon>Archelosauria</taxon>
        <taxon>Archosauria</taxon>
        <taxon>Dinosauria</taxon>
        <taxon>Saurischia</taxon>
        <taxon>Theropoda</taxon>
        <taxon>Coelurosauria</taxon>
        <taxon>Aves</taxon>
        <taxon>Neognathae</taxon>
        <taxon>Neoaves</taxon>
        <taxon>Telluraves</taxon>
        <taxon>Accipitrimorphae</taxon>
        <taxon>Accipitriformes</taxon>
        <taxon>Accipitridae</taxon>
        <taxon>Accipitrinae</taxon>
        <taxon>Aquila</taxon>
    </lineage>
</organism>
<feature type="compositionally biased region" description="Basic and acidic residues" evidence="3">
    <location>
        <begin position="117"/>
        <end position="132"/>
    </location>
</feature>
<feature type="compositionally biased region" description="Low complexity" evidence="3">
    <location>
        <begin position="101"/>
        <end position="112"/>
    </location>
</feature>
<dbReference type="Proteomes" id="UP000472275">
    <property type="component" value="Chromosome 9"/>
</dbReference>
<dbReference type="Pfam" id="PF13863">
    <property type="entry name" value="DUF4200"/>
    <property type="match status" value="1"/>
</dbReference>
<feature type="domain" description="DUF4200" evidence="4">
    <location>
        <begin position="39"/>
        <end position="90"/>
    </location>
</feature>
<gene>
    <name evidence="5" type="primary">CFAP73</name>
</gene>
<dbReference type="InterPro" id="IPR051147">
    <property type="entry name" value="CFAP_domain-containing"/>
</dbReference>
<keyword evidence="6" id="KW-1185">Reference proteome</keyword>
<evidence type="ECO:0000313" key="6">
    <source>
        <dbReference type="Proteomes" id="UP000472275"/>
    </source>
</evidence>
<feature type="coiled-coil region" evidence="2">
    <location>
        <begin position="205"/>
        <end position="250"/>
    </location>
</feature>
<dbReference type="Ensembl" id="ENSACCT00020012598.1">
    <property type="protein sequence ID" value="ENSACCP00020012049.1"/>
    <property type="gene ID" value="ENSACCG00020008307.1"/>
</dbReference>
<dbReference type="GeneTree" id="ENSGT00940000153110"/>
<protein>
    <submittedName>
        <fullName evidence="5">Cilia and flagella associated protein 73</fullName>
    </submittedName>
</protein>
<name>A0A663EJH0_AQUCH</name>
<dbReference type="InterPro" id="IPR025252">
    <property type="entry name" value="DUF4200"/>
</dbReference>
<dbReference type="AlphaFoldDB" id="A0A663EJH0"/>
<evidence type="ECO:0000313" key="5">
    <source>
        <dbReference type="Ensembl" id="ENSACCP00020012049.1"/>
    </source>
</evidence>
<keyword evidence="1 2" id="KW-0175">Coiled coil</keyword>
<feature type="region of interest" description="Disordered" evidence="3">
    <location>
        <begin position="94"/>
        <end position="135"/>
    </location>
</feature>
<dbReference type="PANTHER" id="PTHR21683:SF9">
    <property type="entry name" value="CILIA- AND FLAGELLA-ASSOCIATED PROTEIN 73"/>
    <property type="match status" value="1"/>
</dbReference>
<evidence type="ECO:0000256" key="3">
    <source>
        <dbReference type="SAM" id="MobiDB-lite"/>
    </source>
</evidence>
<evidence type="ECO:0000256" key="1">
    <source>
        <dbReference type="ARBA" id="ARBA00023054"/>
    </source>
</evidence>
<dbReference type="InParanoid" id="A0A663EJH0"/>
<reference evidence="5" key="2">
    <citation type="submission" date="2025-09" db="UniProtKB">
        <authorList>
            <consortium name="Ensembl"/>
        </authorList>
    </citation>
    <scope>IDENTIFICATION</scope>
</reference>
<accession>A0A663EJH0</accession>
<sequence length="355" mass="39596">MAFDLEEYLRTAFRDKLRLPTVPTRDGAALPPSARLPLKRREVAEVERALQSQREEFRQRMERLAQRRRQLGRREEELRDVVLKFDAFLKVPGRGPGPGPAVGAPADSVPAPQASAARRERALRRGDEERARAAGQGAEVARLRRELEGLLRRRERLARRLRSLRGFGDYLRSVLAGMGQFQDIPAMLAHFGALAGARAALAQQAEAGQEQLAQGRARLRRYREEAGSKLLRTNDELTRLRARLEDARRDVLQGESHWARVQSTATQKTLLLGQIKLAVLNLFQLATARLEVPTDVALEDTEAQLDTVLLCMQDLAAISAELLPRQPGTCPPRLPVATSINPLRHGGARVPPSQE</sequence>
<dbReference type="GO" id="GO:0005856">
    <property type="term" value="C:cytoskeleton"/>
    <property type="evidence" value="ECO:0007669"/>
    <property type="project" value="UniProtKB-ARBA"/>
</dbReference>
<dbReference type="PANTHER" id="PTHR21683">
    <property type="entry name" value="COILED-COIL DOMAIN-CONTAINING PROTEIN 42 LIKE-2-LIKE-RELATED"/>
    <property type="match status" value="1"/>
</dbReference>
<evidence type="ECO:0000256" key="2">
    <source>
        <dbReference type="SAM" id="Coils"/>
    </source>
</evidence>
<feature type="coiled-coil region" evidence="2">
    <location>
        <begin position="36"/>
        <end position="81"/>
    </location>
</feature>